<proteinExistence type="inferred from homology"/>
<keyword evidence="10" id="KW-1185">Reference proteome</keyword>
<keyword evidence="6 8" id="KW-0472">Membrane</keyword>
<feature type="transmembrane region" description="Helical" evidence="8">
    <location>
        <begin position="349"/>
        <end position="367"/>
    </location>
</feature>
<comment type="subcellular location">
    <subcellularLocation>
        <location evidence="1">Membrane</location>
        <topology evidence="1">Multi-pass membrane protein</topology>
    </subcellularLocation>
</comment>
<feature type="transmembrane region" description="Helical" evidence="8">
    <location>
        <begin position="407"/>
        <end position="425"/>
    </location>
</feature>
<feature type="transmembrane region" description="Helical" evidence="8">
    <location>
        <begin position="373"/>
        <end position="395"/>
    </location>
</feature>
<reference evidence="10" key="1">
    <citation type="submission" date="2016-10" db="EMBL/GenBank/DDBJ databases">
        <authorList>
            <person name="Varghese N."/>
            <person name="Submissions S."/>
        </authorList>
    </citation>
    <scope>NUCLEOTIDE SEQUENCE [LARGE SCALE GENOMIC DNA]</scope>
    <source>
        <strain evidence="10">MPL-11</strain>
    </source>
</reference>
<evidence type="ECO:0000256" key="3">
    <source>
        <dbReference type="ARBA" id="ARBA00022448"/>
    </source>
</evidence>
<feature type="transmembrane region" description="Helical" evidence="8">
    <location>
        <begin position="437"/>
        <end position="457"/>
    </location>
</feature>
<feature type="region of interest" description="Disordered" evidence="7">
    <location>
        <begin position="1"/>
        <end position="26"/>
    </location>
</feature>
<dbReference type="RefSeq" id="WP_176944087.1">
    <property type="nucleotide sequence ID" value="NZ_CP084916.1"/>
</dbReference>
<name>A0A1H0Z7S9_9LACT</name>
<evidence type="ECO:0000313" key="10">
    <source>
        <dbReference type="Proteomes" id="UP000199481"/>
    </source>
</evidence>
<evidence type="ECO:0000256" key="2">
    <source>
        <dbReference type="ARBA" id="ARBA00008821"/>
    </source>
</evidence>
<dbReference type="AlphaFoldDB" id="A0A1H0Z7S9"/>
<dbReference type="EMBL" id="FNJW01000008">
    <property type="protein sequence ID" value="SDQ23493.1"/>
    <property type="molecule type" value="Genomic_DNA"/>
</dbReference>
<dbReference type="InterPro" id="IPR006043">
    <property type="entry name" value="NCS2"/>
</dbReference>
<keyword evidence="4 8" id="KW-0812">Transmembrane</keyword>
<evidence type="ECO:0000256" key="1">
    <source>
        <dbReference type="ARBA" id="ARBA00004141"/>
    </source>
</evidence>
<feature type="transmembrane region" description="Helical" evidence="8">
    <location>
        <begin position="107"/>
        <end position="129"/>
    </location>
</feature>
<feature type="transmembrane region" description="Helical" evidence="8">
    <location>
        <begin position="163"/>
        <end position="185"/>
    </location>
</feature>
<feature type="transmembrane region" description="Helical" evidence="8">
    <location>
        <begin position="228"/>
        <end position="246"/>
    </location>
</feature>
<feature type="transmembrane region" description="Helical" evidence="8">
    <location>
        <begin position="197"/>
        <end position="216"/>
    </location>
</feature>
<protein>
    <submittedName>
        <fullName evidence="9">Nucleobase:cation symporter-2, NCS2 family</fullName>
    </submittedName>
</protein>
<feature type="transmembrane region" description="Helical" evidence="8">
    <location>
        <begin position="135"/>
        <end position="156"/>
    </location>
</feature>
<evidence type="ECO:0000256" key="5">
    <source>
        <dbReference type="ARBA" id="ARBA00022989"/>
    </source>
</evidence>
<dbReference type="InterPro" id="IPR006042">
    <property type="entry name" value="Xan_ur_permease"/>
</dbReference>
<sequence>MEERMKQPAGTSVLPKRGGSKAKVTPKPESNLIYQVDDKPGIILMTLLGFQNILTAFGGIVAVPLVISGMAGFGIADTSYMISAALLGSGVVSIIQSKGFGPKWFRVGAGLPTIMGTDFGFVGPANAVINTMGGGIAGYFGGTMMGAVLEIILSYFIKPLMKFFPPVVTGTVISLMGLTLMPVAFDWVAGGVGAANYGSPLNLAIATIVFLLIVVLNHYGSVKIGPAAVLIGIVAGYIMCIPLGLVDFNQVAQANWFAMPQLFKYGVNFDLKFAIPFISGYLVTVIETVGVMQTIGAVTETKLTDEDIANGVRADGVGSFIGPAMGSGPVATFSQNAGLIPLTRNASRSVAITAGVLLMAMSFLPKFATLVSIMPMAVLGGAGVLMFGNVAASGVKSLSRVNFDNRNLVIVAAGLGVGLGVAFRPEVVAGLPGILNGLFSSGISAGTIVTLVLNIILKETPTMEPQEV</sequence>
<dbReference type="PROSITE" id="PS01116">
    <property type="entry name" value="XANTH_URACIL_PERMASE"/>
    <property type="match status" value="1"/>
</dbReference>
<keyword evidence="3" id="KW-0813">Transport</keyword>
<feature type="transmembrane region" description="Helical" evidence="8">
    <location>
        <begin position="73"/>
        <end position="95"/>
    </location>
</feature>
<gene>
    <name evidence="9" type="ORF">SAMN04487752_1366</name>
</gene>
<dbReference type="Proteomes" id="UP000199481">
    <property type="component" value="Unassembled WGS sequence"/>
</dbReference>
<evidence type="ECO:0000256" key="7">
    <source>
        <dbReference type="SAM" id="MobiDB-lite"/>
    </source>
</evidence>
<feature type="transmembrane region" description="Helical" evidence="8">
    <location>
        <begin position="273"/>
        <end position="292"/>
    </location>
</feature>
<keyword evidence="5 8" id="KW-1133">Transmembrane helix</keyword>
<organism evidence="9 10">
    <name type="scientific">Carnobacterium viridans</name>
    <dbReference type="NCBI Taxonomy" id="174587"/>
    <lineage>
        <taxon>Bacteria</taxon>
        <taxon>Bacillati</taxon>
        <taxon>Bacillota</taxon>
        <taxon>Bacilli</taxon>
        <taxon>Lactobacillales</taxon>
        <taxon>Carnobacteriaceae</taxon>
        <taxon>Carnobacterium</taxon>
    </lineage>
</organism>
<evidence type="ECO:0000256" key="8">
    <source>
        <dbReference type="SAM" id="Phobius"/>
    </source>
</evidence>
<dbReference type="PANTHER" id="PTHR42810:SF2">
    <property type="entry name" value="PURINE PERMEASE C1399.01C-RELATED"/>
    <property type="match status" value="1"/>
</dbReference>
<accession>A0A1H0Z7S9</accession>
<dbReference type="NCBIfam" id="TIGR00801">
    <property type="entry name" value="ncs2"/>
    <property type="match status" value="1"/>
</dbReference>
<dbReference type="NCBIfam" id="NF037981">
    <property type="entry name" value="NCS2_1"/>
    <property type="match status" value="1"/>
</dbReference>
<dbReference type="GO" id="GO:0042907">
    <property type="term" value="F:xanthine transmembrane transporter activity"/>
    <property type="evidence" value="ECO:0007669"/>
    <property type="project" value="TreeGrafter"/>
</dbReference>
<dbReference type="PANTHER" id="PTHR42810">
    <property type="entry name" value="PURINE PERMEASE C1399.01C-RELATED"/>
    <property type="match status" value="1"/>
</dbReference>
<evidence type="ECO:0000256" key="6">
    <source>
        <dbReference type="ARBA" id="ARBA00023136"/>
    </source>
</evidence>
<dbReference type="Pfam" id="PF00860">
    <property type="entry name" value="Xan_ur_permease"/>
    <property type="match status" value="1"/>
</dbReference>
<evidence type="ECO:0000313" key="9">
    <source>
        <dbReference type="EMBL" id="SDQ23493.1"/>
    </source>
</evidence>
<dbReference type="GO" id="GO:0005886">
    <property type="term" value="C:plasma membrane"/>
    <property type="evidence" value="ECO:0007669"/>
    <property type="project" value="TreeGrafter"/>
</dbReference>
<feature type="transmembrane region" description="Helical" evidence="8">
    <location>
        <begin position="42"/>
        <end position="67"/>
    </location>
</feature>
<comment type="similarity">
    <text evidence="2">Belongs to the nucleobase:cation symporter-2 (NCS2) (TC 2.A.40) family.</text>
</comment>
<evidence type="ECO:0000256" key="4">
    <source>
        <dbReference type="ARBA" id="ARBA00022692"/>
    </source>
</evidence>